<comment type="caution">
    <text evidence="2">The sequence shown here is derived from an EMBL/GenBank/DDBJ whole genome shotgun (WGS) entry which is preliminary data.</text>
</comment>
<dbReference type="AlphaFoldDB" id="A0A4Y2CBW5"/>
<name>A0A4Y2CBW5_ARAVE</name>
<protein>
    <submittedName>
        <fullName evidence="2">Uncharacterized protein</fullName>
    </submittedName>
</protein>
<keyword evidence="3" id="KW-1185">Reference proteome</keyword>
<gene>
    <name evidence="2" type="ORF">AVEN_263100_1</name>
</gene>
<organism evidence="2 3">
    <name type="scientific">Araneus ventricosus</name>
    <name type="common">Orbweaver spider</name>
    <name type="synonym">Epeira ventricosa</name>
    <dbReference type="NCBI Taxonomy" id="182803"/>
    <lineage>
        <taxon>Eukaryota</taxon>
        <taxon>Metazoa</taxon>
        <taxon>Ecdysozoa</taxon>
        <taxon>Arthropoda</taxon>
        <taxon>Chelicerata</taxon>
        <taxon>Arachnida</taxon>
        <taxon>Araneae</taxon>
        <taxon>Araneomorphae</taxon>
        <taxon>Entelegynae</taxon>
        <taxon>Araneoidea</taxon>
        <taxon>Araneidae</taxon>
        <taxon>Araneus</taxon>
    </lineage>
</organism>
<dbReference type="EMBL" id="BGPR01086036">
    <property type="protein sequence ID" value="GBM01853.1"/>
    <property type="molecule type" value="Genomic_DNA"/>
</dbReference>
<feature type="compositionally biased region" description="Basic and acidic residues" evidence="1">
    <location>
        <begin position="12"/>
        <end position="22"/>
    </location>
</feature>
<evidence type="ECO:0000313" key="3">
    <source>
        <dbReference type="Proteomes" id="UP000499080"/>
    </source>
</evidence>
<sequence length="111" mass="12669">MHGGSSVESGFEPDHSRSKSRDLTTGPPRPRLHDTKQHNMFSNGFRDYHFWMILHWKGVRLMNVFPEFFVRSRSVKCKHPFPSSLSPILMKITPPGACAKALRVSESFGVQ</sequence>
<evidence type="ECO:0000256" key="1">
    <source>
        <dbReference type="SAM" id="MobiDB-lite"/>
    </source>
</evidence>
<accession>A0A4Y2CBW5</accession>
<proteinExistence type="predicted"/>
<feature type="region of interest" description="Disordered" evidence="1">
    <location>
        <begin position="1"/>
        <end position="38"/>
    </location>
</feature>
<evidence type="ECO:0000313" key="2">
    <source>
        <dbReference type="EMBL" id="GBM01853.1"/>
    </source>
</evidence>
<dbReference type="Proteomes" id="UP000499080">
    <property type="component" value="Unassembled WGS sequence"/>
</dbReference>
<reference evidence="2 3" key="1">
    <citation type="journal article" date="2019" name="Sci. Rep.">
        <title>Orb-weaving spider Araneus ventricosus genome elucidates the spidroin gene catalogue.</title>
        <authorList>
            <person name="Kono N."/>
            <person name="Nakamura H."/>
            <person name="Ohtoshi R."/>
            <person name="Moran D.A.P."/>
            <person name="Shinohara A."/>
            <person name="Yoshida Y."/>
            <person name="Fujiwara M."/>
            <person name="Mori M."/>
            <person name="Tomita M."/>
            <person name="Arakawa K."/>
        </authorList>
    </citation>
    <scope>NUCLEOTIDE SEQUENCE [LARGE SCALE GENOMIC DNA]</scope>
</reference>